<dbReference type="GO" id="GO:0005774">
    <property type="term" value="C:vacuolar membrane"/>
    <property type="evidence" value="ECO:0007669"/>
    <property type="project" value="UniProtKB-ARBA"/>
</dbReference>
<reference evidence="9 10" key="1">
    <citation type="journal article" date="2014" name="Genome Biol. Evol.">
        <title>The secreted proteins of Achlya hypogyna and Thraustotheca clavata identify the ancestral oomycete secretome and reveal gene acquisitions by horizontal gene transfer.</title>
        <authorList>
            <person name="Misner I."/>
            <person name="Blouin N."/>
            <person name="Leonard G."/>
            <person name="Richards T.A."/>
            <person name="Lane C.E."/>
        </authorList>
    </citation>
    <scope>NUCLEOTIDE SEQUENCE [LARGE SCALE GENOMIC DNA]</scope>
    <source>
        <strain evidence="9 10">ATCC 34112</strain>
    </source>
</reference>
<evidence type="ECO:0000256" key="5">
    <source>
        <dbReference type="ARBA" id="ARBA00023065"/>
    </source>
</evidence>
<dbReference type="PANTHER" id="PTHR31503">
    <property type="entry name" value="VACUOLAR CALCIUM ION TRANSPORTER"/>
    <property type="match status" value="1"/>
</dbReference>
<evidence type="ECO:0000256" key="3">
    <source>
        <dbReference type="ARBA" id="ARBA00022692"/>
    </source>
</evidence>
<feature type="transmembrane region" description="Helical" evidence="7">
    <location>
        <begin position="26"/>
        <end position="43"/>
    </location>
</feature>
<keyword evidence="4 7" id="KW-1133">Transmembrane helix</keyword>
<dbReference type="GO" id="GO:0015369">
    <property type="term" value="F:calcium:proton antiporter activity"/>
    <property type="evidence" value="ECO:0007669"/>
    <property type="project" value="UniProtKB-ARBA"/>
</dbReference>
<proteinExistence type="predicted"/>
<dbReference type="GO" id="GO:0012505">
    <property type="term" value="C:endomembrane system"/>
    <property type="evidence" value="ECO:0007669"/>
    <property type="project" value="UniProtKB-SubCell"/>
</dbReference>
<feature type="non-terminal residue" evidence="9">
    <location>
        <position position="1"/>
    </location>
</feature>
<feature type="transmembrane region" description="Helical" evidence="7">
    <location>
        <begin position="161"/>
        <end position="182"/>
    </location>
</feature>
<feature type="transmembrane region" description="Helical" evidence="7">
    <location>
        <begin position="128"/>
        <end position="155"/>
    </location>
</feature>
<evidence type="ECO:0000256" key="1">
    <source>
        <dbReference type="ARBA" id="ARBA00004127"/>
    </source>
</evidence>
<evidence type="ECO:0000256" key="7">
    <source>
        <dbReference type="SAM" id="Phobius"/>
    </source>
</evidence>
<evidence type="ECO:0000313" key="10">
    <source>
        <dbReference type="Proteomes" id="UP000243217"/>
    </source>
</evidence>
<organism evidence="9 10">
    <name type="scientific">Thraustotheca clavata</name>
    <dbReference type="NCBI Taxonomy" id="74557"/>
    <lineage>
        <taxon>Eukaryota</taxon>
        <taxon>Sar</taxon>
        <taxon>Stramenopiles</taxon>
        <taxon>Oomycota</taxon>
        <taxon>Saprolegniomycetes</taxon>
        <taxon>Saprolegniales</taxon>
        <taxon>Achlyaceae</taxon>
        <taxon>Thraustotheca</taxon>
    </lineage>
</organism>
<comment type="caution">
    <text evidence="9">The sequence shown here is derived from an EMBL/GenBank/DDBJ whole genome shotgun (WGS) entry which is preliminary data.</text>
</comment>
<dbReference type="InterPro" id="IPR004837">
    <property type="entry name" value="NaCa_Exmemb"/>
</dbReference>
<evidence type="ECO:0000259" key="8">
    <source>
        <dbReference type="Pfam" id="PF01699"/>
    </source>
</evidence>
<evidence type="ECO:0000256" key="2">
    <source>
        <dbReference type="ARBA" id="ARBA00022448"/>
    </source>
</evidence>
<dbReference type="OrthoDB" id="1699231at2759"/>
<dbReference type="Pfam" id="PF01699">
    <property type="entry name" value="Na_Ca_ex"/>
    <property type="match status" value="1"/>
</dbReference>
<dbReference type="Gene3D" id="1.20.1420.30">
    <property type="entry name" value="NCX, central ion-binding region"/>
    <property type="match status" value="1"/>
</dbReference>
<dbReference type="InterPro" id="IPR004713">
    <property type="entry name" value="CaH_exchang"/>
</dbReference>
<evidence type="ECO:0000313" key="9">
    <source>
        <dbReference type="EMBL" id="OQR81881.1"/>
    </source>
</evidence>
<dbReference type="EMBL" id="JNBS01004876">
    <property type="protein sequence ID" value="OQR81881.1"/>
    <property type="molecule type" value="Genomic_DNA"/>
</dbReference>
<dbReference type="PANTHER" id="PTHR31503:SF22">
    <property type="entry name" value="VACUOLAR CALCIUM ION TRANSPORTER"/>
    <property type="match status" value="1"/>
</dbReference>
<name>A0A1V9Y828_9STRA</name>
<keyword evidence="10" id="KW-1185">Reference proteome</keyword>
<evidence type="ECO:0000256" key="6">
    <source>
        <dbReference type="ARBA" id="ARBA00023136"/>
    </source>
</evidence>
<dbReference type="GO" id="GO:0006874">
    <property type="term" value="P:intracellular calcium ion homeostasis"/>
    <property type="evidence" value="ECO:0007669"/>
    <property type="project" value="TreeGrafter"/>
</dbReference>
<accession>A0A1V9Y828</accession>
<dbReference type="STRING" id="74557.A0A1V9Y828"/>
<keyword evidence="5" id="KW-0406">Ion transport</keyword>
<feature type="transmembrane region" description="Helical" evidence="7">
    <location>
        <begin position="189"/>
        <end position="207"/>
    </location>
</feature>
<feature type="transmembrane region" description="Helical" evidence="7">
    <location>
        <begin position="64"/>
        <end position="86"/>
    </location>
</feature>
<protein>
    <submittedName>
        <fullName evidence="9">Ca2:Cation Antiporter (CaCA) Family</fullName>
    </submittedName>
</protein>
<evidence type="ECO:0000256" key="4">
    <source>
        <dbReference type="ARBA" id="ARBA00022989"/>
    </source>
</evidence>
<comment type="subcellular location">
    <subcellularLocation>
        <location evidence="1">Endomembrane system</location>
        <topology evidence="1">Multi-pass membrane protein</topology>
    </subcellularLocation>
</comment>
<feature type="transmembrane region" description="Helical" evidence="7">
    <location>
        <begin position="98"/>
        <end position="116"/>
    </location>
</feature>
<keyword evidence="3 7" id="KW-0812">Transmembrane</keyword>
<sequence length="211" mass="22563">LLRAMLIPSYYKTTIPSTNTTSVDTTILNLSHISALFLIVLITHRPEAAEEAEKEFSDISPTTALCLLLIYTCLVAVFSELLVGSIDGFTASANISKSFVGIILLPIVGNAVEHVTAVRVAYKNNMELAMGVAVGSATQISLMVVPVAVIAGWIMDQPMTLAFNGFEAMTYLFSILIVYVVVSDGSSNWLEGSVLLTIYGLIGLALLEIGD</sequence>
<dbReference type="AlphaFoldDB" id="A0A1V9Y828"/>
<dbReference type="Proteomes" id="UP000243217">
    <property type="component" value="Unassembled WGS sequence"/>
</dbReference>
<gene>
    <name evidence="9" type="ORF">THRCLA_11320</name>
</gene>
<keyword evidence="6 7" id="KW-0472">Membrane</keyword>
<feature type="domain" description="Sodium/calcium exchanger membrane region" evidence="8">
    <location>
        <begin position="64"/>
        <end position="202"/>
    </location>
</feature>
<dbReference type="InterPro" id="IPR044880">
    <property type="entry name" value="NCX_ion-bd_dom_sf"/>
</dbReference>
<keyword evidence="2" id="KW-0813">Transport</keyword>